<dbReference type="Gene3D" id="2.60.200.20">
    <property type="match status" value="1"/>
</dbReference>
<dbReference type="PANTHER" id="PTHR23106:SF24">
    <property type="entry name" value="ANGIOGENIC FACTOR WITH G PATCH AND FHA DOMAINS 1"/>
    <property type="match status" value="1"/>
</dbReference>
<evidence type="ECO:0000259" key="2">
    <source>
        <dbReference type="PROSITE" id="PS50006"/>
    </source>
</evidence>
<feature type="compositionally biased region" description="Polar residues" evidence="1">
    <location>
        <begin position="35"/>
        <end position="64"/>
    </location>
</feature>
<dbReference type="GO" id="GO:0003676">
    <property type="term" value="F:nucleic acid binding"/>
    <property type="evidence" value="ECO:0007669"/>
    <property type="project" value="InterPro"/>
</dbReference>
<feature type="compositionally biased region" description="Gly residues" evidence="1">
    <location>
        <begin position="576"/>
        <end position="593"/>
    </location>
</feature>
<comment type="caution">
    <text evidence="4">The sequence shown here is derived from an EMBL/GenBank/DDBJ whole genome shotgun (WGS) entry which is preliminary data.</text>
</comment>
<dbReference type="Pfam" id="PF17780">
    <property type="entry name" value="OCRE"/>
    <property type="match status" value="1"/>
</dbReference>
<dbReference type="InterPro" id="IPR035624">
    <property type="entry name" value="AGGF1_OCRE"/>
</dbReference>
<dbReference type="AlphaFoldDB" id="A0AA35WVK8"/>
<dbReference type="Proteomes" id="UP001174909">
    <property type="component" value="Unassembled WGS sequence"/>
</dbReference>
<feature type="compositionally biased region" description="Low complexity" evidence="1">
    <location>
        <begin position="168"/>
        <end position="186"/>
    </location>
</feature>
<dbReference type="PROSITE" id="PS50174">
    <property type="entry name" value="G_PATCH"/>
    <property type="match status" value="1"/>
</dbReference>
<feature type="region of interest" description="Disordered" evidence="1">
    <location>
        <begin position="553"/>
        <end position="619"/>
    </location>
</feature>
<protein>
    <submittedName>
        <fullName evidence="4">Angiogenic factor with G patch and FHA domains 1</fullName>
    </submittedName>
</protein>
<organism evidence="4 5">
    <name type="scientific">Geodia barretti</name>
    <name type="common">Barrett's horny sponge</name>
    <dbReference type="NCBI Taxonomy" id="519541"/>
    <lineage>
        <taxon>Eukaryota</taxon>
        <taxon>Metazoa</taxon>
        <taxon>Porifera</taxon>
        <taxon>Demospongiae</taxon>
        <taxon>Heteroscleromorpha</taxon>
        <taxon>Tetractinellida</taxon>
        <taxon>Astrophorina</taxon>
        <taxon>Geodiidae</taxon>
        <taxon>Geodia</taxon>
    </lineage>
</organism>
<reference evidence="4" key="1">
    <citation type="submission" date="2023-03" db="EMBL/GenBank/DDBJ databases">
        <authorList>
            <person name="Steffen K."/>
            <person name="Cardenas P."/>
        </authorList>
    </citation>
    <scope>NUCLEOTIDE SEQUENCE</scope>
</reference>
<dbReference type="InterPro" id="IPR008984">
    <property type="entry name" value="SMAD_FHA_dom_sf"/>
</dbReference>
<dbReference type="InterPro" id="IPR053027">
    <property type="entry name" value="AGGF1"/>
</dbReference>
<gene>
    <name evidence="4" type="ORF">GBAR_LOCUS19389</name>
</gene>
<keyword evidence="5" id="KW-1185">Reference proteome</keyword>
<dbReference type="CDD" id="cd16164">
    <property type="entry name" value="OCRE_VG5Q"/>
    <property type="match status" value="1"/>
</dbReference>
<feature type="domain" description="FHA" evidence="2">
    <location>
        <begin position="359"/>
        <end position="412"/>
    </location>
</feature>
<dbReference type="PROSITE" id="PS50006">
    <property type="entry name" value="FHA_DOMAIN"/>
    <property type="match status" value="1"/>
</dbReference>
<feature type="region of interest" description="Disordered" evidence="1">
    <location>
        <begin position="35"/>
        <end position="127"/>
    </location>
</feature>
<dbReference type="PANTHER" id="PTHR23106">
    <property type="entry name" value="ANGIOGENIC FACTOR WITH G PATCH AND FHA DOMAINS 1"/>
    <property type="match status" value="1"/>
</dbReference>
<feature type="compositionally biased region" description="Acidic residues" evidence="1">
    <location>
        <begin position="304"/>
        <end position="313"/>
    </location>
</feature>
<evidence type="ECO:0000259" key="3">
    <source>
        <dbReference type="PROSITE" id="PS50174"/>
    </source>
</evidence>
<dbReference type="SMART" id="SM00443">
    <property type="entry name" value="G_patch"/>
    <property type="match status" value="1"/>
</dbReference>
<proteinExistence type="predicted"/>
<feature type="region of interest" description="Disordered" evidence="1">
    <location>
        <begin position="165"/>
        <end position="213"/>
    </location>
</feature>
<dbReference type="InterPro" id="IPR000253">
    <property type="entry name" value="FHA_dom"/>
</dbReference>
<evidence type="ECO:0000313" key="5">
    <source>
        <dbReference type="Proteomes" id="UP001174909"/>
    </source>
</evidence>
<accession>A0AA35WVK8</accession>
<dbReference type="EMBL" id="CASHTH010002732">
    <property type="protein sequence ID" value="CAI8034449.1"/>
    <property type="molecule type" value="Genomic_DNA"/>
</dbReference>
<dbReference type="InterPro" id="IPR041591">
    <property type="entry name" value="OCRE"/>
</dbReference>
<evidence type="ECO:0000256" key="1">
    <source>
        <dbReference type="SAM" id="MobiDB-lite"/>
    </source>
</evidence>
<dbReference type="Pfam" id="PF00498">
    <property type="entry name" value="FHA"/>
    <property type="match status" value="1"/>
</dbReference>
<feature type="domain" description="G-patch" evidence="3">
    <location>
        <begin position="535"/>
        <end position="581"/>
    </location>
</feature>
<feature type="region of interest" description="Disordered" evidence="1">
    <location>
        <begin position="283"/>
        <end position="328"/>
    </location>
</feature>
<dbReference type="InterPro" id="IPR000467">
    <property type="entry name" value="G_patch_dom"/>
</dbReference>
<evidence type="ECO:0000313" key="4">
    <source>
        <dbReference type="EMBL" id="CAI8034449.1"/>
    </source>
</evidence>
<feature type="compositionally biased region" description="Basic and acidic residues" evidence="1">
    <location>
        <begin position="287"/>
        <end position="297"/>
    </location>
</feature>
<dbReference type="Pfam" id="PF01585">
    <property type="entry name" value="G-patch"/>
    <property type="match status" value="1"/>
</dbReference>
<dbReference type="SUPFAM" id="SSF49879">
    <property type="entry name" value="SMAD/FHA domain"/>
    <property type="match status" value="1"/>
</dbReference>
<name>A0AA35WVK8_GEOBA</name>
<sequence>MHPLLFPSPSSLPFLLPLPHNLRVLYVCKAAGEGTSRTIDTNPTADNHTQQNEPASEANGTNSSKETDTVTDVCPVKPAAASGHSDVDGVSGTLESSDKERGEGGGEDDTVPAGEDKEGVATGSVVDETGGYQEVEFPSLYYHSATGYYYDATTQQFFAPVSTDYQATGQSHPSTGQTQTQTSTSGSNGGGDGEEQATYESGPSGPTPKQPSTVTDLLAAVSEHASQKCGLSYDEASGMYYDHRYAMYYDQARQLYYDPDGGTYYEFDAETCQYQVHSRVKLSKKTARSEEGTEKVVDLCSSSDSEDEGPLEEGELRGPSYPEMSPPPEEEWAPCLRMVAGSSECVPRGTVFVVTQEGAQLGREPGGANPVSLREVQVSKAHVDIRFSRTNGCFTICDLASQNGTFLNNARISEPKTESKPHPINHNDILEIGTTSFTLHIHSGWDTCEFCRWEERGGGEEGMGKEGRGSWKTELNRIKKRYGLRMKDTYGEDPVRASDGYVDRAAGRRQTVGSDMPDVGYLDAAPASVHRAIGEESVGHKMLKKLGWKKGEGLGKGSKGRTEPVTAEVREVRSGLGSGGGGKRSLDAAGGGESAAKHARLVKHYSQVVARESDRSRRQ</sequence>